<evidence type="ECO:0000313" key="3">
    <source>
        <dbReference type="Proteomes" id="UP000507470"/>
    </source>
</evidence>
<gene>
    <name evidence="2" type="ORF">MCOR_44749</name>
</gene>
<dbReference type="Proteomes" id="UP000507470">
    <property type="component" value="Unassembled WGS sequence"/>
</dbReference>
<organism evidence="2 3">
    <name type="scientific">Mytilus coruscus</name>
    <name type="common">Sea mussel</name>
    <dbReference type="NCBI Taxonomy" id="42192"/>
    <lineage>
        <taxon>Eukaryota</taxon>
        <taxon>Metazoa</taxon>
        <taxon>Spiralia</taxon>
        <taxon>Lophotrochozoa</taxon>
        <taxon>Mollusca</taxon>
        <taxon>Bivalvia</taxon>
        <taxon>Autobranchia</taxon>
        <taxon>Pteriomorphia</taxon>
        <taxon>Mytilida</taxon>
        <taxon>Mytiloidea</taxon>
        <taxon>Mytilidae</taxon>
        <taxon>Mytilinae</taxon>
        <taxon>Mytilus</taxon>
    </lineage>
</organism>
<evidence type="ECO:0000256" key="1">
    <source>
        <dbReference type="SAM" id="SignalP"/>
    </source>
</evidence>
<dbReference type="OrthoDB" id="6146209at2759"/>
<name>A0A6J8DSX4_MYTCO</name>
<feature type="chain" id="PRO_5027070072" evidence="1">
    <location>
        <begin position="21"/>
        <end position="346"/>
    </location>
</feature>
<keyword evidence="3" id="KW-1185">Reference proteome</keyword>
<evidence type="ECO:0000313" key="2">
    <source>
        <dbReference type="EMBL" id="CAC5411693.1"/>
    </source>
</evidence>
<keyword evidence="1" id="KW-0732">Signal</keyword>
<reference evidence="2 3" key="1">
    <citation type="submission" date="2020-06" db="EMBL/GenBank/DDBJ databases">
        <authorList>
            <person name="Li R."/>
            <person name="Bekaert M."/>
        </authorList>
    </citation>
    <scope>NUCLEOTIDE SEQUENCE [LARGE SCALE GENOMIC DNA]</scope>
    <source>
        <strain evidence="3">wild</strain>
    </source>
</reference>
<protein>
    <submittedName>
        <fullName evidence="2">Uncharacterized protein</fullName>
    </submittedName>
</protein>
<sequence>MPSSWERLVLLPISVLLTWSICCKISYPYNKVNITAEKKGGDTKNRRTGKARADAYFTRGNNIISRSEELHTITGTEIKVIRQEGSLRYIFMNICVVEIESWESYDIVVLQSNDSPDIQEVTVDDPTVNEKENAETVEMATMGSSPSPRKEPLSEIQATNIPSTSASKSKNKCAICHIVYGSEADIESLWVQCSRNGCNYKESDNDYQENHETADENENCNNETVQSDKAPTWYPFSSKTEMLLSKTTDGATYKDISDGYLNQLYSENDGPLSQPENISFTFNTDGAPVFQSSKVSVWPLFMVINELPYKLRMMKENTILAGLWFGNQKPSMSTFLSPFLDSFKID</sequence>
<feature type="signal peptide" evidence="1">
    <location>
        <begin position="1"/>
        <end position="20"/>
    </location>
</feature>
<dbReference type="EMBL" id="CACVKT020007903">
    <property type="protein sequence ID" value="CAC5411693.1"/>
    <property type="molecule type" value="Genomic_DNA"/>
</dbReference>
<proteinExistence type="predicted"/>
<dbReference type="AlphaFoldDB" id="A0A6J8DSX4"/>
<accession>A0A6J8DSX4</accession>